<organism evidence="1 2">
    <name type="scientific">Shimia gijangensis</name>
    <dbReference type="NCBI Taxonomy" id="1470563"/>
    <lineage>
        <taxon>Bacteria</taxon>
        <taxon>Pseudomonadati</taxon>
        <taxon>Pseudomonadota</taxon>
        <taxon>Alphaproteobacteria</taxon>
        <taxon>Rhodobacterales</taxon>
        <taxon>Roseobacteraceae</taxon>
    </lineage>
</organism>
<dbReference type="OrthoDB" id="7689228at2"/>
<protein>
    <recommendedName>
        <fullName evidence="3">MarR family protein</fullName>
    </recommendedName>
</protein>
<evidence type="ECO:0000313" key="1">
    <source>
        <dbReference type="EMBL" id="SHK43764.1"/>
    </source>
</evidence>
<dbReference type="EMBL" id="FQZQ01000029">
    <property type="protein sequence ID" value="SHK43764.1"/>
    <property type="molecule type" value="Genomic_DNA"/>
</dbReference>
<keyword evidence="2" id="KW-1185">Reference proteome</keyword>
<dbReference type="RefSeq" id="WP_073256397.1">
    <property type="nucleotide sequence ID" value="NZ_FQZQ01000029.1"/>
</dbReference>
<evidence type="ECO:0008006" key="3">
    <source>
        <dbReference type="Google" id="ProtNLM"/>
    </source>
</evidence>
<sequence length="100" mass="11148">MNNLNSIFQLRSVLLQMERDIGLDELSAIEKDILLAAHSLTANKNDVVASQQIRCHALVEAMAPASFHRALRSLLEQGFLERAGDSKAKSYVVRSDLINR</sequence>
<name>A0A1M6SG55_9RHOB</name>
<proteinExistence type="predicted"/>
<reference evidence="2" key="1">
    <citation type="submission" date="2016-11" db="EMBL/GenBank/DDBJ databases">
        <authorList>
            <person name="Varghese N."/>
            <person name="Submissions S."/>
        </authorList>
    </citation>
    <scope>NUCLEOTIDE SEQUENCE [LARGE SCALE GENOMIC DNA]</scope>
    <source>
        <strain evidence="2">DSM 100564</strain>
    </source>
</reference>
<evidence type="ECO:0000313" key="2">
    <source>
        <dbReference type="Proteomes" id="UP000183982"/>
    </source>
</evidence>
<accession>A0A1M6SG55</accession>
<dbReference type="AlphaFoldDB" id="A0A1M6SG55"/>
<dbReference type="Proteomes" id="UP000183982">
    <property type="component" value="Unassembled WGS sequence"/>
</dbReference>
<gene>
    <name evidence="1" type="ORF">SAMN05444000_12925</name>
</gene>